<feature type="region of interest" description="Disordered" evidence="1">
    <location>
        <begin position="1947"/>
        <end position="1967"/>
    </location>
</feature>
<comment type="caution">
    <text evidence="3">The sequence shown here is derived from an EMBL/GenBank/DDBJ whole genome shotgun (WGS) entry which is preliminary data.</text>
</comment>
<accession>A0A9K3L8E7</accession>
<feature type="region of interest" description="Disordered" evidence="1">
    <location>
        <begin position="113"/>
        <end position="133"/>
    </location>
</feature>
<dbReference type="GO" id="GO:0000149">
    <property type="term" value="F:SNARE binding"/>
    <property type="evidence" value="ECO:0007669"/>
    <property type="project" value="TreeGrafter"/>
</dbReference>
<feature type="region of interest" description="Disordered" evidence="1">
    <location>
        <begin position="14"/>
        <end position="41"/>
    </location>
</feature>
<evidence type="ECO:0000259" key="2">
    <source>
        <dbReference type="PROSITE" id="PS50030"/>
    </source>
</evidence>
<proteinExistence type="predicted"/>
<dbReference type="OrthoDB" id="46875at2759"/>
<evidence type="ECO:0000313" key="4">
    <source>
        <dbReference type="Proteomes" id="UP000693970"/>
    </source>
</evidence>
<feature type="compositionally biased region" description="Acidic residues" evidence="1">
    <location>
        <begin position="2130"/>
        <end position="2140"/>
    </location>
</feature>
<feature type="compositionally biased region" description="Polar residues" evidence="1">
    <location>
        <begin position="121"/>
        <end position="133"/>
    </location>
</feature>
<dbReference type="PROSITE" id="PS50030">
    <property type="entry name" value="UBA"/>
    <property type="match status" value="1"/>
</dbReference>
<feature type="domain" description="UBA" evidence="2">
    <location>
        <begin position="1777"/>
        <end position="1818"/>
    </location>
</feature>
<feature type="region of interest" description="Disordered" evidence="1">
    <location>
        <begin position="2066"/>
        <end position="2140"/>
    </location>
</feature>
<organism evidence="3 4">
    <name type="scientific">Nitzschia inconspicua</name>
    <dbReference type="NCBI Taxonomy" id="303405"/>
    <lineage>
        <taxon>Eukaryota</taxon>
        <taxon>Sar</taxon>
        <taxon>Stramenopiles</taxon>
        <taxon>Ochrophyta</taxon>
        <taxon>Bacillariophyta</taxon>
        <taxon>Bacillariophyceae</taxon>
        <taxon>Bacillariophycidae</taxon>
        <taxon>Bacillariales</taxon>
        <taxon>Bacillariaceae</taxon>
        <taxon>Nitzschia</taxon>
    </lineage>
</organism>
<name>A0A9K3L8E7_9STRA</name>
<gene>
    <name evidence="3" type="ORF">IV203_001362</name>
</gene>
<dbReference type="PANTHER" id="PTHR15922">
    <property type="entry name" value="NEUROBLASTOMA-AMPLIFIED SEQUENCE"/>
    <property type="match status" value="1"/>
</dbReference>
<keyword evidence="4" id="KW-1185">Reference proteome</keyword>
<reference evidence="3" key="1">
    <citation type="journal article" date="2021" name="Sci. Rep.">
        <title>Diploid genomic architecture of Nitzschia inconspicua, an elite biomass production diatom.</title>
        <authorList>
            <person name="Oliver A."/>
            <person name="Podell S."/>
            <person name="Pinowska A."/>
            <person name="Traller J.C."/>
            <person name="Smith S.R."/>
            <person name="McClure R."/>
            <person name="Beliaev A."/>
            <person name="Bohutskyi P."/>
            <person name="Hill E.A."/>
            <person name="Rabines A."/>
            <person name="Zheng H."/>
            <person name="Allen L.Z."/>
            <person name="Kuo A."/>
            <person name="Grigoriev I.V."/>
            <person name="Allen A.E."/>
            <person name="Hazlebeck D."/>
            <person name="Allen E.E."/>
        </authorList>
    </citation>
    <scope>NUCLEOTIDE SEQUENCE</scope>
    <source>
        <strain evidence="3">Hildebrandi</strain>
    </source>
</reference>
<dbReference type="GO" id="GO:0006890">
    <property type="term" value="P:retrograde vesicle-mediated transport, Golgi to endoplasmic reticulum"/>
    <property type="evidence" value="ECO:0007669"/>
    <property type="project" value="TreeGrafter"/>
</dbReference>
<reference evidence="3" key="2">
    <citation type="submission" date="2021-04" db="EMBL/GenBank/DDBJ databases">
        <authorList>
            <person name="Podell S."/>
        </authorList>
    </citation>
    <scope>NUCLEOTIDE SEQUENCE</scope>
    <source>
        <strain evidence="3">Hildebrandi</strain>
    </source>
</reference>
<feature type="compositionally biased region" description="Pro residues" evidence="1">
    <location>
        <begin position="2090"/>
        <end position="2101"/>
    </location>
</feature>
<dbReference type="Pfam" id="PF22562">
    <property type="entry name" value="UBA_7"/>
    <property type="match status" value="1"/>
</dbReference>
<dbReference type="Proteomes" id="UP000693970">
    <property type="component" value="Unassembled WGS sequence"/>
</dbReference>
<feature type="compositionally biased region" description="Polar residues" evidence="1">
    <location>
        <begin position="1875"/>
        <end position="1888"/>
    </location>
</feature>
<evidence type="ECO:0000256" key="1">
    <source>
        <dbReference type="SAM" id="MobiDB-lite"/>
    </source>
</evidence>
<evidence type="ECO:0000313" key="3">
    <source>
        <dbReference type="EMBL" id="KAG7356676.1"/>
    </source>
</evidence>
<feature type="region of interest" description="Disordered" evidence="1">
    <location>
        <begin position="77"/>
        <end position="96"/>
    </location>
</feature>
<protein>
    <recommendedName>
        <fullName evidence="2">UBA domain-containing protein</fullName>
    </recommendedName>
</protein>
<dbReference type="PANTHER" id="PTHR15922:SF2">
    <property type="entry name" value="NBAS SUBUNIT OF NRZ TETHERING COMPLEX"/>
    <property type="match status" value="1"/>
</dbReference>
<sequence length="2140" mass="236438">MSHQHYALISKYHTPPLKLEDDDNENDAIHSSDHSNNDDDNVREELVKIYETFADLYPNPKLTAERRQRDTLLQAARAASTFQQQQQQQHTSKRKKRTGGFLSFLFGGRNEVVGDNDQLDHQQSQTSATTVSGDDNLGDAALLSYIGTPNPLDDGQLCDTQRSIDTSCIPEEVYSVARFHLSSTKSRRAHPNILRGGSGSDELPIFIVVGLGKIAVFDTDSYHVMTTSDHEELQGYAEKSNEFATHSVRGAVVSRNCIAISWGFLDGLTVFYRRVQVPNYLDGNGWEAVWTVGPSPPVLENMPDLFHDDQDQPGSPLLRISDCVPLSVDVGQTNDSSEEEEELNRVCTLAISRLGGYIELIPIPTRLWAGHVLTLDNFRPPKHKMRKNNSVSPNNKRKRPQQHYALGKNIACPPQTIALTTIDYHIDVQAMEAYRTSVNSETAWNDHAFPDAPPAEFVLAASGVARDGTNDTITFWTVSTLFADSPTPNDDIGFSLHSRLIEAVTVQTGSPVSVFASPRIMEQWRMPRQVELKENAALNNGHVRVTNPTTMNITTLSTSAPVITMRFSESDGSTSSHSGPFLSVLDWNGGVQIFNCSILGRVATQNMPLHEYEAYQNSIQEGQNFVPFSLVTTMISRSHFPGILHDLDTSSVANLQWMGSKEFGTAGTLPPLALIMEKMRTLGLLTFTIQTKDDNDDDVSLEPSLLSLPLPSSGAAIKSSGGSNLSFVALHRGKSNASGRQTRLLTHFVMEQLQPIAIVESLARESKFEEAIESASKLSADDQTAVADVVAQCLRKLWETKRDMASLEATGDTSYIIQQALIIRDKDFDIDSLTMEALHPLLKLALACCERSKDTTNVEIITDMVVRLGSYELLCHVFGSNPSLRQFLREFLMVDVVKLAEQLARRADVRVLSMLFFRHRKEIRPRILSVLSLFPPSLDPMSYCHLLPVIRNGSYSDYILSSQFGIDTIPWSHMPQYLSETEGYTLVLSLLDEKAILDYNKGCNSVICTNTQSLESVVADWFLSRAKLMQTFVGDIDCVIRLCELGLMCLTAKPPNANFDDANVAVKEVHKTLQSAISLQRMILDEIVSIDGDGIDADDLMDMNLTQLLDLVLNLETDPSKIMYRFKEYIQPLILRESKEEEVDLALAAYCAGEASKCQDSPVAAVKMALASCAAIAECSKTTIPKQDRLIKEPQILIEMVIKSSSEILDALSIQPVVPKDQEEILQGLWRLYETLPSRLAEAESGNDMIIKSFHKKLVFIDILTRWPGCRALSMVHSLGNSESLMDYSLSEYEKGIIDVMCKSFFDTLTRLANDQDKVSLLEDLLSDVEMLSNVCFEGSSDIATTICMSITPQLLNEGDWDLIATYLRWNGPSVDSATVQRMVIDLVDDAVFSELIDGDKISRSIQCQDILGPLLPEARGRLHSMRRYLDASHFISNVLFDGKNVRQISPLEIKELSGLDCIETVLQLVPESVLCGSVQWMDEVFAVEANRALRRACGSNDALVTESSNGEVPPLPGGAIFHLATILALEDSVAVVAVKCRVIHYAVKCGFHGAAAAVGRTLISAEQKDHQSSNAVILAKLDAIAEVVSEEVYQDLTTKKELCDKALGHLGASLSATASNAFSVILQASSALDMSTSRFNQEFRELPRERKEELLSRPLARLYKHIFYEYNSDVYLLFLDLTKQVEQQQVHDSLMNALSRFVFYWCIHDSKTLKSVVDLWEVADAHDNLALGCSLLLQIPSKLTATNCVRELQKIAADQAANVETEERFGRVSLVDPDEHLVRRLVDRGYSENAARRAVVMTGNSGYNEALGWAVMHTMDPDFNEPLAITKVVNKLYIDEDSIQLLQKSLLQVSKVLEDPSSRLALLRHIANQNQQAGSSDNTIETTSRTEHAPGKHTAAELPQDISKKKQTVTPPLSARERTTNRVPSATSRLAKQIIASTPSKPFAPAVRASGTNVPGAGSVSMPKEKRLQMPDSLIKTNGSSSQTQIDAKIVVRDARPSKATQSDLDRDELRKRGQAALVKLRGTTQESNRRRLIEEGRLLLKQSRSGTLTAKKTVTKVIGNGKVDFVPPPPAAPSRPDVGSSPESAPPSIPKPPPRSATSTTSKPKPVPRGIGTKVLKDDPAETSADDGWDFDDF</sequence>
<dbReference type="GO" id="GO:0070939">
    <property type="term" value="C:Dsl1/NZR complex"/>
    <property type="evidence" value="ECO:0007669"/>
    <property type="project" value="TreeGrafter"/>
</dbReference>
<dbReference type="EMBL" id="JAGRRH010000015">
    <property type="protein sequence ID" value="KAG7356676.1"/>
    <property type="molecule type" value="Genomic_DNA"/>
</dbReference>
<feature type="region of interest" description="Disordered" evidence="1">
    <location>
        <begin position="379"/>
        <end position="399"/>
    </location>
</feature>
<feature type="compositionally biased region" description="Basic and acidic residues" evidence="1">
    <location>
        <begin position="27"/>
        <end position="37"/>
    </location>
</feature>
<dbReference type="InterPro" id="IPR015940">
    <property type="entry name" value="UBA"/>
</dbReference>
<feature type="region of interest" description="Disordered" evidence="1">
    <location>
        <begin position="1875"/>
        <end position="1933"/>
    </location>
</feature>